<dbReference type="Pfam" id="PF01464">
    <property type="entry name" value="SLT"/>
    <property type="match status" value="1"/>
</dbReference>
<dbReference type="InterPro" id="IPR008258">
    <property type="entry name" value="Transglycosylase_SLT_dom_1"/>
</dbReference>
<evidence type="ECO:0000313" key="4">
    <source>
        <dbReference type="Proteomes" id="UP000032680"/>
    </source>
</evidence>
<sequence length="267" mass="27896">MHRWLLLLGVMALACGGWGRPTVAQARHPTPFEQCRSAIQAAERAGALPGQLLAAIADVETGRRDPATGLTSPWPWTVNADGQGYVFDTEAEAIAAVKALQAQGIRSIDVGCLQVNLLHHPDAFPTLEAAFDPATNARYAARFLGQLYSQTGDWAKAAANYHSANPGLGADYQRKVLAAWPTEQRIAGTAASMGDTGGSPLAAAWAATMPPGTVQPGGRVVVQLPVNRAELPRVITLPAPPGTAGRSLAAYRATPIAVLTRPTRAGG</sequence>
<dbReference type="PROSITE" id="PS51257">
    <property type="entry name" value="PROKAR_LIPOPROTEIN"/>
    <property type="match status" value="1"/>
</dbReference>
<accession>A0A0D6P2Z6</accession>
<evidence type="ECO:0000259" key="2">
    <source>
        <dbReference type="Pfam" id="PF01464"/>
    </source>
</evidence>
<reference evidence="3 4" key="1">
    <citation type="submission" date="2012-11" db="EMBL/GenBank/DDBJ databases">
        <title>Whole genome sequence of Acidisphaera rubrifaciens HS-AP3.</title>
        <authorList>
            <person name="Azuma Y."/>
            <person name="Higashiura N."/>
            <person name="Hirakawa H."/>
            <person name="Matsushita K."/>
        </authorList>
    </citation>
    <scope>NUCLEOTIDE SEQUENCE [LARGE SCALE GENOMIC DNA]</scope>
    <source>
        <strain evidence="3 4">HS-AP3</strain>
    </source>
</reference>
<evidence type="ECO:0000256" key="1">
    <source>
        <dbReference type="ARBA" id="ARBA00009387"/>
    </source>
</evidence>
<evidence type="ECO:0000313" key="3">
    <source>
        <dbReference type="EMBL" id="GAN76052.1"/>
    </source>
</evidence>
<dbReference type="InterPro" id="IPR023346">
    <property type="entry name" value="Lysozyme-like_dom_sf"/>
</dbReference>
<dbReference type="Gene3D" id="1.10.530.10">
    <property type="match status" value="1"/>
</dbReference>
<protein>
    <submittedName>
        <fullName evidence="3">Lytic transglycosylase</fullName>
    </submittedName>
</protein>
<comment type="similarity">
    <text evidence="1">Belongs to the virb1 family.</text>
</comment>
<dbReference type="EMBL" id="BANB01000045">
    <property type="protein sequence ID" value="GAN76052.1"/>
    <property type="molecule type" value="Genomic_DNA"/>
</dbReference>
<proteinExistence type="inferred from homology"/>
<dbReference type="AlphaFoldDB" id="A0A0D6P2Z6"/>
<dbReference type="SUPFAM" id="SSF53955">
    <property type="entry name" value="Lysozyme-like"/>
    <property type="match status" value="1"/>
</dbReference>
<gene>
    <name evidence="3" type="ORF">Asru_0045_43</name>
</gene>
<dbReference type="OrthoDB" id="5945995at2"/>
<feature type="domain" description="Transglycosylase SLT" evidence="2">
    <location>
        <begin position="38"/>
        <end position="163"/>
    </location>
</feature>
<organism evidence="3 4">
    <name type="scientific">Acidisphaera rubrifaciens HS-AP3</name>
    <dbReference type="NCBI Taxonomy" id="1231350"/>
    <lineage>
        <taxon>Bacteria</taxon>
        <taxon>Pseudomonadati</taxon>
        <taxon>Pseudomonadota</taxon>
        <taxon>Alphaproteobacteria</taxon>
        <taxon>Acetobacterales</taxon>
        <taxon>Acetobacteraceae</taxon>
        <taxon>Acidisphaera</taxon>
    </lineage>
</organism>
<dbReference type="RefSeq" id="WP_084623110.1">
    <property type="nucleotide sequence ID" value="NZ_BANB01000045.1"/>
</dbReference>
<name>A0A0D6P2Z6_9PROT</name>
<keyword evidence="4" id="KW-1185">Reference proteome</keyword>
<dbReference type="Proteomes" id="UP000032680">
    <property type="component" value="Unassembled WGS sequence"/>
</dbReference>
<comment type="caution">
    <text evidence="3">The sequence shown here is derived from an EMBL/GenBank/DDBJ whole genome shotgun (WGS) entry which is preliminary data.</text>
</comment>